<evidence type="ECO:0000256" key="5">
    <source>
        <dbReference type="ARBA" id="ARBA00033164"/>
    </source>
</evidence>
<comment type="catalytic activity">
    <reaction evidence="1">
        <text>a uridine in RNA = a pseudouridine in RNA</text>
        <dbReference type="Rhea" id="RHEA:48348"/>
        <dbReference type="Rhea" id="RHEA-COMP:12068"/>
        <dbReference type="Rhea" id="RHEA-COMP:12069"/>
        <dbReference type="ChEBI" id="CHEBI:65314"/>
        <dbReference type="ChEBI" id="CHEBI:65315"/>
    </reaction>
</comment>
<organism evidence="8 9">
    <name type="scientific">Anaerocolumna xylanovorans DSM 12503</name>
    <dbReference type="NCBI Taxonomy" id="1121345"/>
    <lineage>
        <taxon>Bacteria</taxon>
        <taxon>Bacillati</taxon>
        <taxon>Bacillota</taxon>
        <taxon>Clostridia</taxon>
        <taxon>Lachnospirales</taxon>
        <taxon>Lachnospiraceae</taxon>
        <taxon>Anaerocolumna</taxon>
    </lineage>
</organism>
<dbReference type="EMBL" id="FRFD01000007">
    <property type="protein sequence ID" value="SHO49780.1"/>
    <property type="molecule type" value="Genomic_DNA"/>
</dbReference>
<comment type="similarity">
    <text evidence="2">Belongs to the pseudouridine synthase RluA family.</text>
</comment>
<dbReference type="GO" id="GO:0000455">
    <property type="term" value="P:enzyme-directed rRNA pseudouridine synthesis"/>
    <property type="evidence" value="ECO:0007669"/>
    <property type="project" value="UniProtKB-ARBA"/>
</dbReference>
<name>A0A1M7YAW1_9FIRM</name>
<dbReference type="SMART" id="SM00363">
    <property type="entry name" value="S4"/>
    <property type="match status" value="1"/>
</dbReference>
<dbReference type="InterPro" id="IPR006145">
    <property type="entry name" value="PsdUridine_synth_RsuA/RluA"/>
</dbReference>
<reference evidence="8 9" key="1">
    <citation type="submission" date="2016-12" db="EMBL/GenBank/DDBJ databases">
        <authorList>
            <person name="Song W.-J."/>
            <person name="Kurnit D.M."/>
        </authorList>
    </citation>
    <scope>NUCLEOTIDE SEQUENCE [LARGE SCALE GENOMIC DNA]</scope>
    <source>
        <strain evidence="8 9">DSM 12503</strain>
    </source>
</reference>
<dbReference type="Gene3D" id="3.10.290.10">
    <property type="entry name" value="RNA-binding S4 domain"/>
    <property type="match status" value="1"/>
</dbReference>
<dbReference type="CDD" id="cd02869">
    <property type="entry name" value="PseudoU_synth_RluA_like"/>
    <property type="match status" value="1"/>
</dbReference>
<dbReference type="InterPro" id="IPR020103">
    <property type="entry name" value="PsdUridine_synth_cat_dom_sf"/>
</dbReference>
<feature type="domain" description="RNA-binding S4" evidence="7">
    <location>
        <begin position="13"/>
        <end position="73"/>
    </location>
</feature>
<dbReference type="PANTHER" id="PTHR21600">
    <property type="entry name" value="MITOCHONDRIAL RNA PSEUDOURIDINE SYNTHASE"/>
    <property type="match status" value="1"/>
</dbReference>
<gene>
    <name evidence="8" type="ORF">SAMN02745217_02426</name>
</gene>
<dbReference type="STRING" id="1121345.SAMN02745217_02426"/>
<evidence type="ECO:0000256" key="4">
    <source>
        <dbReference type="ARBA" id="ARBA00031870"/>
    </source>
</evidence>
<sequence length="332" mass="37691">MKTIIAGKNEAGQRLDKLLFKILKKAPKSFIYKMLRKKNITLNGKKAEGGEPVQPGDEIKLFLSEETIEKFTESYVIPLPEQETGQKEKKSSESFQVVYEDDNVLIANKPAGMLSQKAKETDISLVEYLISYLLDTKSITLNELETFKPGICNRLDRNTSGLVAAGKTLAGLKTLSELLRERTLSKYYLCFVKGEVKEEKKITGYLLKDERTNQVTVLKSPRENADYIETEYIPIRGNKDYTLLRVKLITGKTHQIRAHLSSIGCPIIGDTKYGDRTVNEKFKVKFRLSHQLLHSYEMVFPDRLEGELSNLSGLKLVAELPVYFENILKACI</sequence>
<dbReference type="SUPFAM" id="SSF55120">
    <property type="entry name" value="Pseudouridine synthase"/>
    <property type="match status" value="1"/>
</dbReference>
<evidence type="ECO:0000313" key="8">
    <source>
        <dbReference type="EMBL" id="SHO49780.1"/>
    </source>
</evidence>
<evidence type="ECO:0000256" key="2">
    <source>
        <dbReference type="ARBA" id="ARBA00010876"/>
    </source>
</evidence>
<dbReference type="InterPro" id="IPR002942">
    <property type="entry name" value="S4_RNA-bd"/>
</dbReference>
<dbReference type="GO" id="GO:0003723">
    <property type="term" value="F:RNA binding"/>
    <property type="evidence" value="ECO:0007669"/>
    <property type="project" value="UniProtKB-KW"/>
</dbReference>
<dbReference type="InterPro" id="IPR050188">
    <property type="entry name" value="RluA_PseudoU_synthase"/>
</dbReference>
<dbReference type="InterPro" id="IPR036986">
    <property type="entry name" value="S4_RNA-bd_sf"/>
</dbReference>
<protein>
    <recommendedName>
        <fullName evidence="4">RNA pseudouridylate synthase</fullName>
    </recommendedName>
    <alternativeName>
        <fullName evidence="5">RNA-uridine isomerase</fullName>
    </alternativeName>
</protein>
<evidence type="ECO:0000256" key="6">
    <source>
        <dbReference type="PROSITE-ProRule" id="PRU00182"/>
    </source>
</evidence>
<dbReference type="Proteomes" id="UP000184612">
    <property type="component" value="Unassembled WGS sequence"/>
</dbReference>
<dbReference type="GO" id="GO:0120159">
    <property type="term" value="F:rRNA pseudouridine synthase activity"/>
    <property type="evidence" value="ECO:0007669"/>
    <property type="project" value="UniProtKB-ARBA"/>
</dbReference>
<accession>A0A1M7YAW1</accession>
<dbReference type="PROSITE" id="PS50889">
    <property type="entry name" value="S4"/>
    <property type="match status" value="1"/>
</dbReference>
<proteinExistence type="inferred from homology"/>
<keyword evidence="3" id="KW-0413">Isomerase</keyword>
<dbReference type="CDD" id="cd00165">
    <property type="entry name" value="S4"/>
    <property type="match status" value="1"/>
</dbReference>
<evidence type="ECO:0000259" key="7">
    <source>
        <dbReference type="SMART" id="SM00363"/>
    </source>
</evidence>
<dbReference type="OrthoDB" id="9773999at2"/>
<dbReference type="Pfam" id="PF01479">
    <property type="entry name" value="S4"/>
    <property type="match status" value="1"/>
</dbReference>
<dbReference type="SUPFAM" id="SSF55174">
    <property type="entry name" value="Alpha-L RNA-binding motif"/>
    <property type="match status" value="1"/>
</dbReference>
<dbReference type="Gene3D" id="3.30.2350.10">
    <property type="entry name" value="Pseudouridine synthase"/>
    <property type="match status" value="1"/>
</dbReference>
<dbReference type="RefSeq" id="WP_073589127.1">
    <property type="nucleotide sequence ID" value="NZ_FRFD01000007.1"/>
</dbReference>
<dbReference type="AlphaFoldDB" id="A0A1M7YAW1"/>
<keyword evidence="9" id="KW-1185">Reference proteome</keyword>
<dbReference type="PANTHER" id="PTHR21600:SF83">
    <property type="entry name" value="PSEUDOURIDYLATE SYNTHASE RPUSD4, MITOCHONDRIAL"/>
    <property type="match status" value="1"/>
</dbReference>
<keyword evidence="6" id="KW-0694">RNA-binding</keyword>
<evidence type="ECO:0000313" key="9">
    <source>
        <dbReference type="Proteomes" id="UP000184612"/>
    </source>
</evidence>
<dbReference type="Pfam" id="PF00849">
    <property type="entry name" value="PseudoU_synth_2"/>
    <property type="match status" value="1"/>
</dbReference>
<evidence type="ECO:0000256" key="3">
    <source>
        <dbReference type="ARBA" id="ARBA00023235"/>
    </source>
</evidence>
<evidence type="ECO:0000256" key="1">
    <source>
        <dbReference type="ARBA" id="ARBA00000073"/>
    </source>
</evidence>